<reference evidence="2 3" key="1">
    <citation type="submission" date="2019-03" db="EMBL/GenBank/DDBJ databases">
        <title>Genomic Encyclopedia of Type Strains, Phase IV (KMG-IV): sequencing the most valuable type-strain genomes for metagenomic binning, comparative biology and taxonomic classification.</title>
        <authorList>
            <person name="Goeker M."/>
        </authorList>
    </citation>
    <scope>NUCLEOTIDE SEQUENCE [LARGE SCALE GENOMIC DNA]</scope>
    <source>
        <strain evidence="2 3">DSM 16380</strain>
    </source>
</reference>
<feature type="transmembrane region" description="Helical" evidence="1">
    <location>
        <begin position="46"/>
        <end position="70"/>
    </location>
</feature>
<keyword evidence="3" id="KW-1185">Reference proteome</keyword>
<organism evidence="2 3">
    <name type="scientific">Nicoletella semolina</name>
    <dbReference type="NCBI Taxonomy" id="271160"/>
    <lineage>
        <taxon>Bacteria</taxon>
        <taxon>Pseudomonadati</taxon>
        <taxon>Pseudomonadota</taxon>
        <taxon>Gammaproteobacteria</taxon>
        <taxon>Pasteurellales</taxon>
        <taxon>Pasteurellaceae</taxon>
        <taxon>Nicoletella</taxon>
    </lineage>
</organism>
<gene>
    <name evidence="2" type="ORF">EV693_10296</name>
</gene>
<comment type="caution">
    <text evidence="2">The sequence shown here is derived from an EMBL/GenBank/DDBJ whole genome shotgun (WGS) entry which is preliminary data.</text>
</comment>
<dbReference type="AlphaFoldDB" id="A0A4R2NBG1"/>
<evidence type="ECO:0000313" key="3">
    <source>
        <dbReference type="Proteomes" id="UP000295537"/>
    </source>
</evidence>
<accession>A0A4R2NBG1</accession>
<name>A0A4R2NBG1_9PAST</name>
<dbReference type="Proteomes" id="UP000295537">
    <property type="component" value="Unassembled WGS sequence"/>
</dbReference>
<keyword evidence="1" id="KW-0812">Transmembrane</keyword>
<evidence type="ECO:0000313" key="2">
    <source>
        <dbReference type="EMBL" id="TCP18417.1"/>
    </source>
</evidence>
<dbReference type="EMBL" id="SLXJ01000002">
    <property type="protein sequence ID" value="TCP18417.1"/>
    <property type="molecule type" value="Genomic_DNA"/>
</dbReference>
<dbReference type="OrthoDB" id="5679366at2"/>
<dbReference type="RefSeq" id="WP_132500675.1">
    <property type="nucleotide sequence ID" value="NZ_LVXA01000001.1"/>
</dbReference>
<keyword evidence="1" id="KW-0472">Membrane</keyword>
<sequence length="83" mass="9164">MKAKLKALFHHLQTVTLLRLSGDLRKGAYLMGLGLVGTVLSSDNVSVLEGIFLFLFGAVTWIIGHLCAYYTDIKSKHTQGEKK</sequence>
<keyword evidence="1" id="KW-1133">Transmembrane helix</keyword>
<protein>
    <submittedName>
        <fullName evidence="2">Uncharacterized protein</fullName>
    </submittedName>
</protein>
<proteinExistence type="predicted"/>
<evidence type="ECO:0000256" key="1">
    <source>
        <dbReference type="SAM" id="Phobius"/>
    </source>
</evidence>